<dbReference type="EMBL" id="LNIX01000030">
    <property type="protein sequence ID" value="OXA41098.1"/>
    <property type="molecule type" value="Genomic_DNA"/>
</dbReference>
<name>A0A226D892_FOLCA</name>
<dbReference type="Proteomes" id="UP000198287">
    <property type="component" value="Unassembled WGS sequence"/>
</dbReference>
<keyword evidence="2" id="KW-1185">Reference proteome</keyword>
<proteinExistence type="predicted"/>
<sequence>MPKKIHPKVEGIVSALYMEGLTSRVIVQSLKILGHVISKRSVSNIVNNVGMLRKNQAQGLPPPIIKVRKRKVTTAMMRKVKTMASKKNPYQRNLVHVSQDTIRRILHQLALVKRRKYRVHRLLLPLQANSRDYVQVIL</sequence>
<comment type="caution">
    <text evidence="1">The sequence shown here is derived from an EMBL/GenBank/DDBJ whole genome shotgun (WGS) entry which is preliminary data.</text>
</comment>
<organism evidence="1 2">
    <name type="scientific">Folsomia candida</name>
    <name type="common">Springtail</name>
    <dbReference type="NCBI Taxonomy" id="158441"/>
    <lineage>
        <taxon>Eukaryota</taxon>
        <taxon>Metazoa</taxon>
        <taxon>Ecdysozoa</taxon>
        <taxon>Arthropoda</taxon>
        <taxon>Hexapoda</taxon>
        <taxon>Collembola</taxon>
        <taxon>Entomobryomorpha</taxon>
        <taxon>Isotomoidea</taxon>
        <taxon>Isotomidae</taxon>
        <taxon>Proisotominae</taxon>
        <taxon>Folsomia</taxon>
    </lineage>
</organism>
<protein>
    <submittedName>
        <fullName evidence="1">Uncharacterized protein</fullName>
    </submittedName>
</protein>
<gene>
    <name evidence="1" type="ORF">Fcan01_24125</name>
</gene>
<reference evidence="1 2" key="1">
    <citation type="submission" date="2015-12" db="EMBL/GenBank/DDBJ databases">
        <title>The genome of Folsomia candida.</title>
        <authorList>
            <person name="Faddeeva A."/>
            <person name="Derks M.F."/>
            <person name="Anvar Y."/>
            <person name="Smit S."/>
            <person name="Van Straalen N."/>
            <person name="Roelofs D."/>
        </authorList>
    </citation>
    <scope>NUCLEOTIDE SEQUENCE [LARGE SCALE GENOMIC DNA]</scope>
    <source>
        <strain evidence="1 2">VU population</strain>
        <tissue evidence="1">Whole body</tissue>
    </source>
</reference>
<evidence type="ECO:0000313" key="1">
    <source>
        <dbReference type="EMBL" id="OXA41098.1"/>
    </source>
</evidence>
<accession>A0A226D892</accession>
<evidence type="ECO:0000313" key="2">
    <source>
        <dbReference type="Proteomes" id="UP000198287"/>
    </source>
</evidence>
<dbReference type="AlphaFoldDB" id="A0A226D892"/>